<dbReference type="GeneID" id="12414578"/>
<proteinExistence type="predicted"/>
<keyword evidence="2" id="KW-1185">Reference proteome</keyword>
<dbReference type="RefSeq" id="WP_014512111.1">
    <property type="nucleotide sequence ID" value="NC_017275.1"/>
</dbReference>
<name>F0NNF1_SACI0</name>
<accession>F0NNF1</accession>
<dbReference type="EMBL" id="CP002426">
    <property type="protein sequence ID" value="ADX81909.1"/>
    <property type="molecule type" value="Genomic_DNA"/>
</dbReference>
<dbReference type="KEGG" id="sih:SiH_0547"/>
<evidence type="ECO:0000313" key="1">
    <source>
        <dbReference type="EMBL" id="ADX81909.1"/>
    </source>
</evidence>
<dbReference type="Proteomes" id="UP000006395">
    <property type="component" value="Chromosome"/>
</dbReference>
<dbReference type="AlphaFoldDB" id="F0NNF1"/>
<protein>
    <submittedName>
        <fullName evidence="1">Uncharacterized protein</fullName>
    </submittedName>
</protein>
<gene>
    <name evidence="1" type="ordered locus">SiH_0547</name>
</gene>
<dbReference type="HOGENOM" id="CLU_1036726_0_0_2"/>
<sequence>MHSKKELVEILENGEFSKLEKDDFNQILKLIDEDEEFLAQYFDMATDALTYIISTKGYIDWLLRDDINVYVVKDVVSKYASVMRAYEFEKVIEYIEPDFLFIYDVLRKLPKGRLKEWIGLIFNKEYFDEWKMLNREYTILAGAILIKNRSLLIDTHSKKLEAFAYSYNFPEFVKKNYKLGSKEDYYSMVIRANLHLEDPIKVIEGMLKRNKHYHLTYKAILNLAKKYPDAPWIALETLRSRDLRLKENIKLLNFLSRNVGSIGKGGLK</sequence>
<evidence type="ECO:0000313" key="2">
    <source>
        <dbReference type="Proteomes" id="UP000006395"/>
    </source>
</evidence>
<reference evidence="1 2" key="1">
    <citation type="journal article" date="2011" name="J. Bacteriol.">
        <title>Genome analyses of icelandic strains of Sulfolobus islandicus, model organisms for genetic and virus-host interaction studies.</title>
        <authorList>
            <person name="Guo L."/>
            <person name="Brugger K."/>
            <person name="Liu C."/>
            <person name="Shah S.A."/>
            <person name="Zheng H."/>
            <person name="Zhu Y."/>
            <person name="Wang S."/>
            <person name="Lillestol R.K."/>
            <person name="Chen L."/>
            <person name="Frank J."/>
            <person name="Prangishvili D."/>
            <person name="Paulin L."/>
            <person name="She Q."/>
            <person name="Huang L."/>
            <person name="Garrett R.A."/>
        </authorList>
    </citation>
    <scope>NUCLEOTIDE SEQUENCE [LARGE SCALE GENOMIC DNA]</scope>
    <source>
        <strain evidence="1 2">HVE10/4</strain>
    </source>
</reference>
<organism evidence="1 2">
    <name type="scientific">Saccharolobus islandicus (strain HVE10/4)</name>
    <name type="common">Sulfolobus islandicus</name>
    <dbReference type="NCBI Taxonomy" id="930943"/>
    <lineage>
        <taxon>Archaea</taxon>
        <taxon>Thermoproteota</taxon>
        <taxon>Thermoprotei</taxon>
        <taxon>Sulfolobales</taxon>
        <taxon>Sulfolobaceae</taxon>
        <taxon>Saccharolobus</taxon>
    </lineage>
</organism>